<organism evidence="3">
    <name type="scientific">Sesamum radiatum</name>
    <name type="common">Black benniseed</name>
    <dbReference type="NCBI Taxonomy" id="300843"/>
    <lineage>
        <taxon>Eukaryota</taxon>
        <taxon>Viridiplantae</taxon>
        <taxon>Streptophyta</taxon>
        <taxon>Embryophyta</taxon>
        <taxon>Tracheophyta</taxon>
        <taxon>Spermatophyta</taxon>
        <taxon>Magnoliopsida</taxon>
        <taxon>eudicotyledons</taxon>
        <taxon>Gunneridae</taxon>
        <taxon>Pentapetalae</taxon>
        <taxon>asterids</taxon>
        <taxon>lamiids</taxon>
        <taxon>Lamiales</taxon>
        <taxon>Pedaliaceae</taxon>
        <taxon>Sesamum</taxon>
    </lineage>
</organism>
<keyword evidence="2" id="KW-0812">Transmembrane</keyword>
<feature type="transmembrane region" description="Helical" evidence="2">
    <location>
        <begin position="202"/>
        <end position="224"/>
    </location>
</feature>
<feature type="region of interest" description="Disordered" evidence="1">
    <location>
        <begin position="15"/>
        <end position="38"/>
    </location>
</feature>
<sequence length="298" mass="33502">MASIGITASIQRACSSQHITKKHSNQTRPSRSLGTKQTTNVVTPNIEGLKLAEKQEKSPFLTIDNPNELRDEIHDSKNSVKTSYPRFCDERWKNGTWDLNMFVKQGRVDWDAVIVAEIISLLNTQFSALSINLQKQRGENFLNCIQKHQAMKNRCSSEALSYHGGRGLFILISRGRAAKRSNLLLNMISVLNPYSVHHKTKIFNFACYLAGRAAMVGFFMAYLVDALTGLNVVGQAGNFVCKAALFITVIGVVLFRRKEDLGNLQKLADEATYYDKQWQASWQSPDASNAVKEQIRKE</sequence>
<keyword evidence="2" id="KW-1133">Transmembrane helix</keyword>
<evidence type="ECO:0000313" key="3">
    <source>
        <dbReference type="EMBL" id="KAL0304028.1"/>
    </source>
</evidence>
<evidence type="ECO:0000256" key="2">
    <source>
        <dbReference type="SAM" id="Phobius"/>
    </source>
</evidence>
<feature type="compositionally biased region" description="Polar residues" evidence="1">
    <location>
        <begin position="26"/>
        <end position="38"/>
    </location>
</feature>
<keyword evidence="2" id="KW-0472">Membrane</keyword>
<gene>
    <name evidence="3" type="ORF">Sradi_6270900</name>
</gene>
<accession>A0AAW2KDT4</accession>
<name>A0AAW2KDT4_SESRA</name>
<dbReference type="EMBL" id="JACGWJ010000029">
    <property type="protein sequence ID" value="KAL0304028.1"/>
    <property type="molecule type" value="Genomic_DNA"/>
</dbReference>
<reference evidence="3" key="2">
    <citation type="journal article" date="2024" name="Plant">
        <title>Genomic evolution and insights into agronomic trait innovations of Sesamum species.</title>
        <authorList>
            <person name="Miao H."/>
            <person name="Wang L."/>
            <person name="Qu L."/>
            <person name="Liu H."/>
            <person name="Sun Y."/>
            <person name="Le M."/>
            <person name="Wang Q."/>
            <person name="Wei S."/>
            <person name="Zheng Y."/>
            <person name="Lin W."/>
            <person name="Duan Y."/>
            <person name="Cao H."/>
            <person name="Xiong S."/>
            <person name="Wang X."/>
            <person name="Wei L."/>
            <person name="Li C."/>
            <person name="Ma Q."/>
            <person name="Ju M."/>
            <person name="Zhao R."/>
            <person name="Li G."/>
            <person name="Mu C."/>
            <person name="Tian Q."/>
            <person name="Mei H."/>
            <person name="Zhang T."/>
            <person name="Gao T."/>
            <person name="Zhang H."/>
        </authorList>
    </citation>
    <scope>NUCLEOTIDE SEQUENCE</scope>
    <source>
        <strain evidence="3">G02</strain>
    </source>
</reference>
<proteinExistence type="predicted"/>
<reference evidence="3" key="1">
    <citation type="submission" date="2020-06" db="EMBL/GenBank/DDBJ databases">
        <authorList>
            <person name="Li T."/>
            <person name="Hu X."/>
            <person name="Zhang T."/>
            <person name="Song X."/>
            <person name="Zhang H."/>
            <person name="Dai N."/>
            <person name="Sheng W."/>
            <person name="Hou X."/>
            <person name="Wei L."/>
        </authorList>
    </citation>
    <scope>NUCLEOTIDE SEQUENCE</scope>
    <source>
        <strain evidence="3">G02</strain>
        <tissue evidence="3">Leaf</tissue>
    </source>
</reference>
<feature type="transmembrane region" description="Helical" evidence="2">
    <location>
        <begin position="236"/>
        <end position="255"/>
    </location>
</feature>
<protein>
    <submittedName>
        <fullName evidence="3">Light-harvesting complex-like protein 3 isotype 2, chloroplastic</fullName>
    </submittedName>
</protein>
<comment type="caution">
    <text evidence="3">The sequence shown here is derived from an EMBL/GenBank/DDBJ whole genome shotgun (WGS) entry which is preliminary data.</text>
</comment>
<dbReference type="AlphaFoldDB" id="A0AAW2KDT4"/>
<evidence type="ECO:0000256" key="1">
    <source>
        <dbReference type="SAM" id="MobiDB-lite"/>
    </source>
</evidence>